<gene>
    <name evidence="2" type="ORF">AALT52_07570</name>
</gene>
<sequence>MNLLKTSSIILLSSLFLTGCRTPEKKTLTQIEQQSSKKETTQQSTNGRSSAKKTKLIMPEAESTSSTASPSDTTESKDLSAEIAKLQTTVDRYTGQAATKEQSLAAYYTIVKHQYSTEELTNWLEENDIAKKLFVTDVSGQNVMGGYNQEITTVFPKNTYTISTSPLARGSVTFQLINDDQIRVFEVPSHFQWDVNDTEFSFKIVKGYMTHPEIVTLDHPDEELLNLMLENLDENSY</sequence>
<organism evidence="2 3">
    <name type="scientific">Ligilactobacillus faecis</name>
    <dbReference type="NCBI Taxonomy" id="762833"/>
    <lineage>
        <taxon>Bacteria</taxon>
        <taxon>Bacillati</taxon>
        <taxon>Bacillota</taxon>
        <taxon>Bacilli</taxon>
        <taxon>Lactobacillales</taxon>
        <taxon>Lactobacillaceae</taxon>
        <taxon>Ligilactobacillus</taxon>
    </lineage>
</organism>
<evidence type="ECO:0000256" key="1">
    <source>
        <dbReference type="SAM" id="MobiDB-lite"/>
    </source>
</evidence>
<reference evidence="2 3" key="1">
    <citation type="submission" date="2024-03" db="EMBL/GenBank/DDBJ databases">
        <title>Mouse gut bacterial collection (mGBC) of GemPharmatech.</title>
        <authorList>
            <person name="He Y."/>
            <person name="Dong L."/>
            <person name="Wu D."/>
            <person name="Gao X."/>
            <person name="Lin Z."/>
        </authorList>
    </citation>
    <scope>NUCLEOTIDE SEQUENCE [LARGE SCALE GENOMIC DNA]</scope>
    <source>
        <strain evidence="2 3">15-30</strain>
    </source>
</reference>
<proteinExistence type="predicted"/>
<dbReference type="Proteomes" id="UP001565236">
    <property type="component" value="Unassembled WGS sequence"/>
</dbReference>
<comment type="caution">
    <text evidence="2">The sequence shown here is derived from an EMBL/GenBank/DDBJ whole genome shotgun (WGS) entry which is preliminary data.</text>
</comment>
<dbReference type="RefSeq" id="WP_369942519.1">
    <property type="nucleotide sequence ID" value="NZ_JBCLUF010000027.1"/>
</dbReference>
<name>A0ABV4DSB2_9LACO</name>
<feature type="region of interest" description="Disordered" evidence="1">
    <location>
        <begin position="27"/>
        <end position="78"/>
    </location>
</feature>
<feature type="compositionally biased region" description="Low complexity" evidence="1">
    <location>
        <begin position="59"/>
        <end position="73"/>
    </location>
</feature>
<evidence type="ECO:0000313" key="3">
    <source>
        <dbReference type="Proteomes" id="UP001565236"/>
    </source>
</evidence>
<accession>A0ABV4DSB2</accession>
<dbReference type="PROSITE" id="PS51257">
    <property type="entry name" value="PROKAR_LIPOPROTEIN"/>
    <property type="match status" value="1"/>
</dbReference>
<keyword evidence="3" id="KW-1185">Reference proteome</keyword>
<protein>
    <recommendedName>
        <fullName evidence="4">Lipoprotein</fullName>
    </recommendedName>
</protein>
<evidence type="ECO:0000313" key="2">
    <source>
        <dbReference type="EMBL" id="MEY8662743.1"/>
    </source>
</evidence>
<dbReference type="EMBL" id="JBCLUF010000027">
    <property type="protein sequence ID" value="MEY8662743.1"/>
    <property type="molecule type" value="Genomic_DNA"/>
</dbReference>
<evidence type="ECO:0008006" key="4">
    <source>
        <dbReference type="Google" id="ProtNLM"/>
    </source>
</evidence>